<sequence length="138" mass="15621">MDNNFSNIKERILQLSKNKGFSFEKFFDEIGMSYGNFKGQNKKRPINSDAIVNILTLIPDVNPTWLLTGKGEMFKSEVKNETQPANNVLLEQENAFLKEKNALLEENKALLQEKVAKLEAEVQALKSSSQSMRAIQPS</sequence>
<dbReference type="EMBL" id="BQKA01000023">
    <property type="protein sequence ID" value="GJM50160.1"/>
    <property type="molecule type" value="Genomic_DNA"/>
</dbReference>
<feature type="coiled-coil region" evidence="1">
    <location>
        <begin position="87"/>
        <end position="128"/>
    </location>
</feature>
<evidence type="ECO:0000313" key="3">
    <source>
        <dbReference type="EMBL" id="GJM52077.1"/>
    </source>
</evidence>
<evidence type="ECO:0000256" key="1">
    <source>
        <dbReference type="SAM" id="Coils"/>
    </source>
</evidence>
<evidence type="ECO:0000313" key="4">
    <source>
        <dbReference type="Proteomes" id="UP001207736"/>
    </source>
</evidence>
<dbReference type="InterPro" id="IPR010982">
    <property type="entry name" value="Lambda_DNA-bd_dom_sf"/>
</dbReference>
<protein>
    <recommendedName>
        <fullName evidence="6">HTH cro/C1-type domain-containing protein</fullName>
    </recommendedName>
</protein>
<dbReference type="GO" id="GO:0003677">
    <property type="term" value="F:DNA binding"/>
    <property type="evidence" value="ECO:0007669"/>
    <property type="project" value="InterPro"/>
</dbReference>
<evidence type="ECO:0008006" key="6">
    <source>
        <dbReference type="Google" id="ProtNLM"/>
    </source>
</evidence>
<keyword evidence="5" id="KW-1185">Reference proteome</keyword>
<reference evidence="2 5" key="1">
    <citation type="submission" date="2021-11" db="EMBL/GenBank/DDBJ databases">
        <title>Draft genome sequence of Capnocytophaga sp. strain KC07075 isolated from cat oral cavity.</title>
        <authorList>
            <person name="Suzuki M."/>
            <person name="Imaoka K."/>
            <person name="Kimura M."/>
            <person name="Morikawa S."/>
            <person name="Maeda K."/>
        </authorList>
    </citation>
    <scope>NUCLEOTIDE SEQUENCE</scope>
    <source>
        <strain evidence="2">KC07075</strain>
        <strain evidence="3 5">KC07079</strain>
    </source>
</reference>
<dbReference type="RefSeq" id="WP_264846584.1">
    <property type="nucleotide sequence ID" value="NZ_BPMA01000023.1"/>
</dbReference>
<name>A0AAV5AV52_9FLAO</name>
<dbReference type="Proteomes" id="UP001208692">
    <property type="component" value="Unassembled WGS sequence"/>
</dbReference>
<organism evidence="2 4">
    <name type="scientific">Capnocytophaga catalasegens</name>
    <dbReference type="NCBI Taxonomy" id="1004260"/>
    <lineage>
        <taxon>Bacteria</taxon>
        <taxon>Pseudomonadati</taxon>
        <taxon>Bacteroidota</taxon>
        <taxon>Flavobacteriia</taxon>
        <taxon>Flavobacteriales</taxon>
        <taxon>Flavobacteriaceae</taxon>
        <taxon>Capnocytophaga</taxon>
    </lineage>
</organism>
<dbReference type="AlphaFoldDB" id="A0AAV5AV52"/>
<dbReference type="EMBL" id="BQKB01000008">
    <property type="protein sequence ID" value="GJM52077.1"/>
    <property type="molecule type" value="Genomic_DNA"/>
</dbReference>
<gene>
    <name evidence="2" type="ORF">RCZ15_11340</name>
    <name evidence="3" type="ORF">RCZ16_03950</name>
</gene>
<comment type="caution">
    <text evidence="2">The sequence shown here is derived from an EMBL/GenBank/DDBJ whole genome shotgun (WGS) entry which is preliminary data.</text>
</comment>
<accession>A0AAV5AV52</accession>
<dbReference type="Proteomes" id="UP001207736">
    <property type="component" value="Unassembled WGS sequence"/>
</dbReference>
<keyword evidence="1" id="KW-0175">Coiled coil</keyword>
<dbReference type="Gene3D" id="1.10.260.40">
    <property type="entry name" value="lambda repressor-like DNA-binding domains"/>
    <property type="match status" value="1"/>
</dbReference>
<evidence type="ECO:0000313" key="5">
    <source>
        <dbReference type="Proteomes" id="UP001208692"/>
    </source>
</evidence>
<evidence type="ECO:0000313" key="2">
    <source>
        <dbReference type="EMBL" id="GJM50160.1"/>
    </source>
</evidence>
<proteinExistence type="predicted"/>